<name>A0A090KC22_9GAMM</name>
<feature type="chain" id="PRO_5015029953" description="OmpA-like domain-containing protein" evidence="7">
    <location>
        <begin position="25"/>
        <end position="254"/>
    </location>
</feature>
<dbReference type="OrthoDB" id="7061829at2"/>
<sequence length="254" mass="27856">MKKSIFAKTLLMTSMAFMSISANAAEQEPLTTWEKAGVFSSTIIVGTIAGGPIGLVLGVAAGDWINNTWDKSIESDQLISENQQITENLLASELQNNQLQQDVLILDQQIQQISETDELNQQLVLDALQLDLLFAVNQSVIDITNQARLTQIADYLIENPTISIVLSGHADPSGQEELNINLAQQRAVAVHDKLISLGVNESNIQVHSFGAELASSKLGDLTQYPRDRKVSIEFIDDLKNNLHDSAADEIVMQF</sequence>
<dbReference type="PROSITE" id="PS51123">
    <property type="entry name" value="OMPA_2"/>
    <property type="match status" value="1"/>
</dbReference>
<dbReference type="PATRIC" id="fig|80854.5.peg.3693"/>
<reference evidence="9 11" key="1">
    <citation type="submission" date="2016-11" db="EMBL/GenBank/DDBJ databases">
        <authorList>
            <person name="Klemetsen T."/>
        </authorList>
    </citation>
    <scope>NUCLEOTIDE SEQUENCE [LARGE SCALE GENOMIC DNA]</scope>
    <source>
        <strain evidence="9">MT 2528</strain>
    </source>
</reference>
<keyword evidence="11" id="KW-1185">Reference proteome</keyword>
<evidence type="ECO:0000256" key="7">
    <source>
        <dbReference type="SAM" id="SignalP"/>
    </source>
</evidence>
<dbReference type="GeneID" id="61295522"/>
<keyword evidence="6" id="KW-1133">Transmembrane helix</keyword>
<dbReference type="PRINTS" id="PR01021">
    <property type="entry name" value="OMPADOMAIN"/>
</dbReference>
<evidence type="ECO:0000256" key="1">
    <source>
        <dbReference type="ARBA" id="ARBA00004442"/>
    </source>
</evidence>
<evidence type="ECO:0000256" key="4">
    <source>
        <dbReference type="PROSITE-ProRule" id="PRU00473"/>
    </source>
</evidence>
<dbReference type="InterPro" id="IPR050330">
    <property type="entry name" value="Bact_OuterMem_StrucFunc"/>
</dbReference>
<feature type="domain" description="OmpA-like" evidence="8">
    <location>
        <begin position="121"/>
        <end position="238"/>
    </location>
</feature>
<evidence type="ECO:0000256" key="5">
    <source>
        <dbReference type="SAM" id="Coils"/>
    </source>
</evidence>
<keyword evidence="7" id="KW-0732">Signal</keyword>
<dbReference type="Pfam" id="PF00691">
    <property type="entry name" value="OmpA"/>
    <property type="match status" value="1"/>
</dbReference>
<dbReference type="InterPro" id="IPR006664">
    <property type="entry name" value="OMP_bac"/>
</dbReference>
<dbReference type="PANTHER" id="PTHR30329">
    <property type="entry name" value="STATOR ELEMENT OF FLAGELLAR MOTOR COMPLEX"/>
    <property type="match status" value="1"/>
</dbReference>
<feature type="coiled-coil region" evidence="5">
    <location>
        <begin position="82"/>
        <end position="116"/>
    </location>
</feature>
<organism evidence="10 12">
    <name type="scientific">Moritella viscosa</name>
    <dbReference type="NCBI Taxonomy" id="80854"/>
    <lineage>
        <taxon>Bacteria</taxon>
        <taxon>Pseudomonadati</taxon>
        <taxon>Pseudomonadota</taxon>
        <taxon>Gammaproteobacteria</taxon>
        <taxon>Alteromonadales</taxon>
        <taxon>Moritellaceae</taxon>
        <taxon>Moritella</taxon>
    </lineage>
</organism>
<dbReference type="GO" id="GO:0009279">
    <property type="term" value="C:cell outer membrane"/>
    <property type="evidence" value="ECO:0007669"/>
    <property type="project" value="UniProtKB-SubCell"/>
</dbReference>
<evidence type="ECO:0000256" key="2">
    <source>
        <dbReference type="ARBA" id="ARBA00023136"/>
    </source>
</evidence>
<dbReference type="EMBL" id="FPLD01000052">
    <property type="protein sequence ID" value="SGY96469.1"/>
    <property type="molecule type" value="Genomic_DNA"/>
</dbReference>
<dbReference type="KEGG" id="mvs:MVIS_3492"/>
<protein>
    <recommendedName>
        <fullName evidence="8">OmpA-like domain-containing protein</fullName>
    </recommendedName>
</protein>
<proteinExistence type="predicted"/>
<accession>A0A090KC22</accession>
<dbReference type="Gene3D" id="3.30.1330.60">
    <property type="entry name" value="OmpA-like domain"/>
    <property type="match status" value="1"/>
</dbReference>
<dbReference type="PANTHER" id="PTHR30329:SF21">
    <property type="entry name" value="LIPOPROTEIN YIAD-RELATED"/>
    <property type="match status" value="1"/>
</dbReference>
<dbReference type="STRING" id="80854.MVIS_3492"/>
<evidence type="ECO:0000259" key="8">
    <source>
        <dbReference type="PROSITE" id="PS51123"/>
    </source>
</evidence>
<feature type="signal peptide" evidence="7">
    <location>
        <begin position="1"/>
        <end position="24"/>
    </location>
</feature>
<dbReference type="SUPFAM" id="SSF103088">
    <property type="entry name" value="OmpA-like"/>
    <property type="match status" value="1"/>
</dbReference>
<evidence type="ECO:0000313" key="11">
    <source>
        <dbReference type="Proteomes" id="UP000182660"/>
    </source>
</evidence>
<dbReference type="InterPro" id="IPR036737">
    <property type="entry name" value="OmpA-like_sf"/>
</dbReference>
<reference evidence="10 12" key="2">
    <citation type="submission" date="2016-11" db="EMBL/GenBank/DDBJ databases">
        <authorList>
            <person name="Jaros S."/>
            <person name="Januszkiewicz K."/>
            <person name="Wedrychowicz H."/>
        </authorList>
    </citation>
    <scope>NUCLEOTIDE SEQUENCE [LARGE SCALE GENOMIC DNA]</scope>
    <source>
        <strain evidence="10">NVI 5450</strain>
    </source>
</reference>
<keyword evidence="5" id="KW-0175">Coiled coil</keyword>
<dbReference type="Proteomes" id="UP000182660">
    <property type="component" value="Unassembled WGS sequence"/>
</dbReference>
<comment type="subcellular location">
    <subcellularLocation>
        <location evidence="1">Cell outer membrane</location>
    </subcellularLocation>
</comment>
<feature type="transmembrane region" description="Helical" evidence="6">
    <location>
        <begin position="40"/>
        <end position="61"/>
    </location>
</feature>
<dbReference type="AlphaFoldDB" id="A0A090KC22"/>
<dbReference type="HOGENOM" id="CLU_1093341_0_0_6"/>
<evidence type="ECO:0000313" key="10">
    <source>
        <dbReference type="EMBL" id="SGY96469.1"/>
    </source>
</evidence>
<dbReference type="InterPro" id="IPR006665">
    <property type="entry name" value="OmpA-like"/>
</dbReference>
<evidence type="ECO:0000256" key="3">
    <source>
        <dbReference type="ARBA" id="ARBA00023237"/>
    </source>
</evidence>
<dbReference type="RefSeq" id="WP_045111503.1">
    <property type="nucleotide sequence ID" value="NZ_CAWQZC010000113.1"/>
</dbReference>
<evidence type="ECO:0000313" key="9">
    <source>
        <dbReference type="EMBL" id="SGY88924.1"/>
    </source>
</evidence>
<keyword evidence="2 4" id="KW-0472">Membrane</keyword>
<keyword evidence="3" id="KW-0998">Cell outer membrane</keyword>
<evidence type="ECO:0000313" key="12">
    <source>
        <dbReference type="Proteomes" id="UP000183794"/>
    </source>
</evidence>
<dbReference type="Proteomes" id="UP000183794">
    <property type="component" value="Unassembled WGS sequence"/>
</dbReference>
<gene>
    <name evidence="9" type="ORF">MT2528_1611</name>
    <name evidence="10" type="ORF">NVI5450_1836</name>
</gene>
<evidence type="ECO:0000256" key="6">
    <source>
        <dbReference type="SAM" id="Phobius"/>
    </source>
</evidence>
<keyword evidence="6" id="KW-0812">Transmembrane</keyword>
<dbReference type="CDD" id="cd07185">
    <property type="entry name" value="OmpA_C-like"/>
    <property type="match status" value="1"/>
</dbReference>
<dbReference type="EMBL" id="FPLJ01000040">
    <property type="protein sequence ID" value="SGY88924.1"/>
    <property type="molecule type" value="Genomic_DNA"/>
</dbReference>